<evidence type="ECO:0000313" key="5">
    <source>
        <dbReference type="EMBL" id="GEN33517.1"/>
    </source>
</evidence>
<dbReference type="SMART" id="SM00382">
    <property type="entry name" value="AAA"/>
    <property type="match status" value="1"/>
</dbReference>
<dbReference type="PROSITE" id="PS00211">
    <property type="entry name" value="ABC_TRANSPORTER_1"/>
    <property type="match status" value="1"/>
</dbReference>
<dbReference type="EMBL" id="BJXX01000047">
    <property type="protein sequence ID" value="GEN33517.1"/>
    <property type="molecule type" value="Genomic_DNA"/>
</dbReference>
<dbReference type="InterPro" id="IPR003593">
    <property type="entry name" value="AAA+_ATPase"/>
</dbReference>
<dbReference type="PANTHER" id="PTHR42788">
    <property type="entry name" value="TAURINE IMPORT ATP-BINDING PROTEIN-RELATED"/>
    <property type="match status" value="1"/>
</dbReference>
<reference evidence="5 6" key="1">
    <citation type="submission" date="2019-07" db="EMBL/GenBank/DDBJ databases">
        <title>Whole genome shotgun sequence of Aneurinibacillus danicus NBRC 102444.</title>
        <authorList>
            <person name="Hosoyama A."/>
            <person name="Uohara A."/>
            <person name="Ohji S."/>
            <person name="Ichikawa N."/>
        </authorList>
    </citation>
    <scope>NUCLEOTIDE SEQUENCE [LARGE SCALE GENOMIC DNA]</scope>
    <source>
        <strain evidence="5 6">NBRC 102444</strain>
    </source>
</reference>
<protein>
    <submittedName>
        <fullName evidence="5">ABC transporter ATP-binding protein</fullName>
    </submittedName>
</protein>
<evidence type="ECO:0000256" key="1">
    <source>
        <dbReference type="ARBA" id="ARBA00022448"/>
    </source>
</evidence>
<feature type="domain" description="ABC transporter" evidence="4">
    <location>
        <begin position="4"/>
        <end position="240"/>
    </location>
</feature>
<dbReference type="PROSITE" id="PS50893">
    <property type="entry name" value="ABC_TRANSPORTER_2"/>
    <property type="match status" value="1"/>
</dbReference>
<keyword evidence="1" id="KW-0813">Transport</keyword>
<name>A0A511V3L4_9BACL</name>
<dbReference type="Proteomes" id="UP000321157">
    <property type="component" value="Unassembled WGS sequence"/>
</dbReference>
<dbReference type="Gene3D" id="3.40.50.300">
    <property type="entry name" value="P-loop containing nucleotide triphosphate hydrolases"/>
    <property type="match status" value="1"/>
</dbReference>
<accession>A0A511V3L4</accession>
<dbReference type="GO" id="GO:0016887">
    <property type="term" value="F:ATP hydrolysis activity"/>
    <property type="evidence" value="ECO:0007669"/>
    <property type="project" value="InterPro"/>
</dbReference>
<dbReference type="InterPro" id="IPR027417">
    <property type="entry name" value="P-loop_NTPase"/>
</dbReference>
<keyword evidence="6" id="KW-1185">Reference proteome</keyword>
<keyword evidence="3 5" id="KW-0067">ATP-binding</keyword>
<gene>
    <name evidence="5" type="ORF">ADA01nite_09770</name>
</gene>
<dbReference type="SUPFAM" id="SSF52540">
    <property type="entry name" value="P-loop containing nucleoside triphosphate hydrolases"/>
    <property type="match status" value="1"/>
</dbReference>
<dbReference type="PANTHER" id="PTHR42788:SF13">
    <property type="entry name" value="ALIPHATIC SULFONATES IMPORT ATP-BINDING PROTEIN SSUB"/>
    <property type="match status" value="1"/>
</dbReference>
<dbReference type="GO" id="GO:0005524">
    <property type="term" value="F:ATP binding"/>
    <property type="evidence" value="ECO:0007669"/>
    <property type="project" value="UniProtKB-KW"/>
</dbReference>
<proteinExistence type="predicted"/>
<evidence type="ECO:0000313" key="6">
    <source>
        <dbReference type="Proteomes" id="UP000321157"/>
    </source>
</evidence>
<evidence type="ECO:0000259" key="4">
    <source>
        <dbReference type="PROSITE" id="PS50893"/>
    </source>
</evidence>
<evidence type="ECO:0000256" key="3">
    <source>
        <dbReference type="ARBA" id="ARBA00022840"/>
    </source>
</evidence>
<dbReference type="Pfam" id="PF00005">
    <property type="entry name" value="ABC_tran"/>
    <property type="match status" value="1"/>
</dbReference>
<comment type="caution">
    <text evidence="5">The sequence shown here is derived from an EMBL/GenBank/DDBJ whole genome shotgun (WGS) entry which is preliminary data.</text>
</comment>
<dbReference type="OrthoDB" id="9802264at2"/>
<keyword evidence="2" id="KW-0547">Nucleotide-binding</keyword>
<dbReference type="AlphaFoldDB" id="A0A511V3L4"/>
<evidence type="ECO:0000256" key="2">
    <source>
        <dbReference type="ARBA" id="ARBA00022741"/>
    </source>
</evidence>
<dbReference type="InterPro" id="IPR017871">
    <property type="entry name" value="ABC_transporter-like_CS"/>
</dbReference>
<dbReference type="CDD" id="cd03293">
    <property type="entry name" value="ABC_NrtD_SsuB_transporters"/>
    <property type="match status" value="1"/>
</dbReference>
<dbReference type="InterPro" id="IPR003439">
    <property type="entry name" value="ABC_transporter-like_ATP-bd"/>
</dbReference>
<dbReference type="RefSeq" id="WP_146808851.1">
    <property type="nucleotide sequence ID" value="NZ_BJXX01000047.1"/>
</dbReference>
<dbReference type="InterPro" id="IPR050166">
    <property type="entry name" value="ABC_transporter_ATP-bind"/>
</dbReference>
<organism evidence="5 6">
    <name type="scientific">Aneurinibacillus danicus</name>
    <dbReference type="NCBI Taxonomy" id="267746"/>
    <lineage>
        <taxon>Bacteria</taxon>
        <taxon>Bacillati</taxon>
        <taxon>Bacillota</taxon>
        <taxon>Bacilli</taxon>
        <taxon>Bacillales</taxon>
        <taxon>Paenibacillaceae</taxon>
        <taxon>Aneurinibacillus group</taxon>
        <taxon>Aneurinibacillus</taxon>
    </lineage>
</organism>
<sequence length="269" mass="29821">MNGLSIEGVSKVFATGKKEQFVALDRVSLTIQQGEFFALLGPSGCGKSTLLHILAGLSEPSQGCVLWQGHKIQGPGLDRGVVFQTYSLFPWMTAEDNLLFALKQKERKGARRDHQERVRHILDQVGLSGSEKKYPIQLSGGQQQRVAIARALLLEAPLLLLDEPFGALDAISRAQLQELLLRLWQEKKPKPTVIMVTHDLDEAIYLSDRIAVLAANPGRITELIAIPWARPRKRNELLSNPELLDIRARLLSLLQGEDVSGQQGRVAGW</sequence>